<dbReference type="EnsemblMetazoa" id="XM_050663582.1">
    <property type="protein sequence ID" value="XP_050519539.1"/>
    <property type="gene ID" value="LOC114336337"/>
</dbReference>
<dbReference type="RefSeq" id="XP_050519539.1">
    <property type="nucleotide sequence ID" value="XM_050663582.1"/>
</dbReference>
<evidence type="ECO:0008006" key="5">
    <source>
        <dbReference type="Google" id="ProtNLM"/>
    </source>
</evidence>
<dbReference type="Gene3D" id="1.10.640.10">
    <property type="entry name" value="Haem peroxidase domain superfamily, animal type"/>
    <property type="match status" value="1"/>
</dbReference>
<dbReference type="PROSITE" id="PS50292">
    <property type="entry name" value="PEROXIDASE_3"/>
    <property type="match status" value="1"/>
</dbReference>
<name>A0ABM5LAS5_DIAVI</name>
<proteinExistence type="predicted"/>
<sequence>MRQATDLLLFGILLFHKSFYKEAAAQVCGTVPAVCGPDTDEYRTFSGECNNKIYTWYGSIFSAYDNLTSNNDGFGPQNMPRAISGNRLPNARRVRSRCLPDDTMLQLELGISRYSTGYLQFMAHDMSSAFFANDNFFTCCTPDFKLLPNAPAYCRSITLPANDPLTLECGINCMPMVRTLTNVDRGCDLTSPYTKKITRSTACLDLNIIYGNSKTESDDLRIAGTALLKTENYLNFPFPPQTRDDAEREMFCSIYDVSTCFRGGDIRMNQNPDLTIHHILWIRFHNIVAKILEKLNPCWNYEKVFQEARKINIAVHQWFVYNDLLPQVLGRANMYENRLLFESYFYLYVDDYDPYCSPNVLNEFAMVGLRILHPFITGQLGFFNEQRQPTGSIPLSDCLLKPQITKEKFQPLLTGSLTERAHKMCPDYDPVVTNRMFQRSLKCGLDLIAIDIQRNRDHLVPTYNNLRVHCGLPRANSFDDLHDVMDPLSIERLIESYVSVEDVDAYVGCQLERPVSGAKVGPTANCILTEQFKRGRRCDRFFLEHSNVFTNYQLKEIRSFTVAAFICLTSNYMDTMQADPFAPPYGLINPGGFDESLWFQQDIAPPHYAVDVPRYDRMFNSQIEDFQSQSIISTSSLTMADVIFPVVTRTLDRYGVSDRAGVAIISAAFYDIGLIAENDSSRVIDKSRVRRAPSNARAT</sequence>
<dbReference type="PRINTS" id="PR00457">
    <property type="entry name" value="ANPEROXIDASE"/>
</dbReference>
<dbReference type="InterPro" id="IPR019791">
    <property type="entry name" value="Haem_peroxidase_animal"/>
</dbReference>
<keyword evidence="1" id="KW-0560">Oxidoreductase</keyword>
<feature type="signal peptide" evidence="2">
    <location>
        <begin position="1"/>
        <end position="25"/>
    </location>
</feature>
<dbReference type="PANTHER" id="PTHR11475">
    <property type="entry name" value="OXIDASE/PEROXIDASE"/>
    <property type="match status" value="1"/>
</dbReference>
<dbReference type="InterPro" id="IPR010255">
    <property type="entry name" value="Haem_peroxidase_sf"/>
</dbReference>
<protein>
    <recommendedName>
        <fullName evidence="5">Peroxidase-like</fullName>
    </recommendedName>
</protein>
<dbReference type="PANTHER" id="PTHR11475:SF86">
    <property type="entry name" value="PEROXIDASE"/>
    <property type="match status" value="1"/>
</dbReference>
<dbReference type="Pfam" id="PF03098">
    <property type="entry name" value="An_peroxidase"/>
    <property type="match status" value="1"/>
</dbReference>
<keyword evidence="4" id="KW-1185">Reference proteome</keyword>
<feature type="chain" id="PRO_5046843870" description="Peroxidase-like" evidence="2">
    <location>
        <begin position="26"/>
        <end position="699"/>
    </location>
</feature>
<accession>A0ABM5LAS5</accession>
<evidence type="ECO:0000313" key="3">
    <source>
        <dbReference type="EnsemblMetazoa" id="XP_050519539.1"/>
    </source>
</evidence>
<evidence type="ECO:0000256" key="1">
    <source>
        <dbReference type="ARBA" id="ARBA00022559"/>
    </source>
</evidence>
<organism evidence="3 4">
    <name type="scientific">Diabrotica virgifera virgifera</name>
    <name type="common">western corn rootworm</name>
    <dbReference type="NCBI Taxonomy" id="50390"/>
    <lineage>
        <taxon>Eukaryota</taxon>
        <taxon>Metazoa</taxon>
        <taxon>Ecdysozoa</taxon>
        <taxon>Arthropoda</taxon>
        <taxon>Hexapoda</taxon>
        <taxon>Insecta</taxon>
        <taxon>Pterygota</taxon>
        <taxon>Neoptera</taxon>
        <taxon>Endopterygota</taxon>
        <taxon>Coleoptera</taxon>
        <taxon>Polyphaga</taxon>
        <taxon>Cucujiformia</taxon>
        <taxon>Chrysomeloidea</taxon>
        <taxon>Chrysomelidae</taxon>
        <taxon>Galerucinae</taxon>
        <taxon>Diabroticina</taxon>
        <taxon>Diabroticites</taxon>
        <taxon>Diabrotica</taxon>
    </lineage>
</organism>
<dbReference type="Proteomes" id="UP001652700">
    <property type="component" value="Unplaced"/>
</dbReference>
<dbReference type="GeneID" id="114336337"/>
<keyword evidence="1" id="KW-0575">Peroxidase</keyword>
<keyword evidence="2" id="KW-0732">Signal</keyword>
<dbReference type="InterPro" id="IPR037120">
    <property type="entry name" value="Haem_peroxidase_sf_animal"/>
</dbReference>
<evidence type="ECO:0000256" key="2">
    <source>
        <dbReference type="SAM" id="SignalP"/>
    </source>
</evidence>
<reference evidence="3" key="1">
    <citation type="submission" date="2025-05" db="UniProtKB">
        <authorList>
            <consortium name="EnsemblMetazoa"/>
        </authorList>
    </citation>
    <scope>IDENTIFICATION</scope>
</reference>
<dbReference type="SUPFAM" id="SSF48113">
    <property type="entry name" value="Heme-dependent peroxidases"/>
    <property type="match status" value="1"/>
</dbReference>
<evidence type="ECO:0000313" key="4">
    <source>
        <dbReference type="Proteomes" id="UP001652700"/>
    </source>
</evidence>